<dbReference type="PANTHER" id="PTHR11610">
    <property type="entry name" value="LIPASE"/>
    <property type="match status" value="1"/>
</dbReference>
<dbReference type="Pfam" id="PF01477">
    <property type="entry name" value="PLAT"/>
    <property type="match status" value="1"/>
</dbReference>
<feature type="chain" id="PRO_5042126710" description="triacylglycerol lipase" evidence="17">
    <location>
        <begin position="24"/>
        <end position="508"/>
    </location>
</feature>
<keyword evidence="5" id="KW-0964">Secreted</keyword>
<sequence>MKSEVSLCLVLLVLSVAALPAASMVKGSPSSTAADNSLHLEGKNFYTEDFNSVLTKFSLHSPSAPEEDVCYINPGNADALSACSFNLTSKTFLVIHGWTVSGMFESWISKLVAALYEREHDANVIVVDWLNRAHQHYPVAAENTKLVGQDIARFIDWMEEKVNFPLDNVHLIGYSLGAHVAGFAGSHASNKVGRITGLDPAGPVFEGTHAQGRLSPDDAHFVDVLHTFTRGSLGLSIGIQQPVGHVDIYPNGGSFQPGCNLRGALENIASHGIFGFSEAVKCEHERSIHLFIDSLLHEQQPSMAYRCSSKEMFDRGFCLSCRKNRCNNVGYDVNQVRNRRSARMYTRTRAAMPFRVYHYQLKIHFSSKFNRSEIEPTLTVSLYGTKGDAENLNLNIRHKISPNKTHSFLLVTEVDIGDLLMMQFRWEASSSWSSSSLLNMVSSWWSDETPSNSDLAIQKIRVKAGESQKKMVFCSKDSPEFAPAQEVIFVRCQDGWDKSSKRHVTKKH</sequence>
<keyword evidence="8" id="KW-0378">Hydrolase</keyword>
<accession>A0AAD8CV86</accession>
<dbReference type="InterPro" id="IPR016272">
    <property type="entry name" value="Lipase_LIPH"/>
</dbReference>
<evidence type="ECO:0000259" key="18">
    <source>
        <dbReference type="PROSITE" id="PS50095"/>
    </source>
</evidence>
<comment type="similarity">
    <text evidence="3 16">Belongs to the AB hydrolase superfamily. Lipase family.</text>
</comment>
<evidence type="ECO:0000256" key="11">
    <source>
        <dbReference type="ARBA" id="ARBA00023157"/>
    </source>
</evidence>
<gene>
    <name evidence="19" type="primary">LPL</name>
    <name evidence="19" type="ORF">AOXY_G24602</name>
</gene>
<dbReference type="SUPFAM" id="SSF53474">
    <property type="entry name" value="alpha/beta-Hydrolases"/>
    <property type="match status" value="1"/>
</dbReference>
<dbReference type="SUPFAM" id="SSF49723">
    <property type="entry name" value="Lipase/lipooxygenase domain (PLAT/LH2 domain)"/>
    <property type="match status" value="1"/>
</dbReference>
<keyword evidence="9" id="KW-0442">Lipid degradation</keyword>
<feature type="signal peptide" evidence="17">
    <location>
        <begin position="1"/>
        <end position="23"/>
    </location>
</feature>
<evidence type="ECO:0000313" key="19">
    <source>
        <dbReference type="EMBL" id="KAK1157042.1"/>
    </source>
</evidence>
<feature type="active site" description="Charge relay system" evidence="13">
    <location>
        <position position="284"/>
    </location>
</feature>
<dbReference type="InterPro" id="IPR000734">
    <property type="entry name" value="TAG_lipase"/>
</dbReference>
<proteinExistence type="inferred from homology"/>
<reference evidence="19" key="1">
    <citation type="submission" date="2022-02" db="EMBL/GenBank/DDBJ databases">
        <title>Atlantic sturgeon de novo genome assembly.</title>
        <authorList>
            <person name="Stock M."/>
            <person name="Klopp C."/>
            <person name="Guiguen Y."/>
            <person name="Cabau C."/>
            <person name="Parinello H."/>
            <person name="Santidrian Yebra-Pimentel E."/>
            <person name="Kuhl H."/>
            <person name="Dirks R.P."/>
            <person name="Guessner J."/>
            <person name="Wuertz S."/>
            <person name="Du K."/>
            <person name="Schartl M."/>
        </authorList>
    </citation>
    <scope>NUCLEOTIDE SEQUENCE</scope>
    <source>
        <strain evidence="19">STURGEONOMICS-FGT-2020</strain>
        <tissue evidence="19">Whole blood</tissue>
    </source>
</reference>
<dbReference type="InterPro" id="IPR002330">
    <property type="entry name" value="Lipo_Lipase"/>
</dbReference>
<evidence type="ECO:0000256" key="1">
    <source>
        <dbReference type="ARBA" id="ARBA00001024"/>
    </source>
</evidence>
<dbReference type="PANTHER" id="PTHR11610:SF146">
    <property type="entry name" value="LIPOPROTEIN LIPASE-LIKE"/>
    <property type="match status" value="1"/>
</dbReference>
<evidence type="ECO:0000256" key="3">
    <source>
        <dbReference type="ARBA" id="ARBA00010701"/>
    </source>
</evidence>
<keyword evidence="11" id="KW-1015">Disulfide bond</keyword>
<dbReference type="InterPro" id="IPR029058">
    <property type="entry name" value="AB_hydrolase_fold"/>
</dbReference>
<feature type="domain" description="PLAT" evidence="18">
    <location>
        <begin position="357"/>
        <end position="493"/>
    </location>
</feature>
<evidence type="ECO:0000256" key="8">
    <source>
        <dbReference type="ARBA" id="ARBA00022801"/>
    </source>
</evidence>
<dbReference type="PRINTS" id="PR00821">
    <property type="entry name" value="TAGLIPASE"/>
</dbReference>
<dbReference type="InterPro" id="IPR033906">
    <property type="entry name" value="Lipase_N"/>
</dbReference>
<dbReference type="FunFam" id="3.40.50.1820:FF:000031">
    <property type="entry name" value="Lipoprotein lipase"/>
    <property type="match status" value="1"/>
</dbReference>
<keyword evidence="19" id="KW-0449">Lipoprotein</keyword>
<feature type="binding site" evidence="14">
    <location>
        <position position="213"/>
    </location>
    <ligand>
        <name>Ca(2+)</name>
        <dbReference type="ChEBI" id="CHEBI:29108"/>
    </ligand>
</feature>
<dbReference type="GO" id="GO:0046872">
    <property type="term" value="F:metal ion binding"/>
    <property type="evidence" value="ECO:0007669"/>
    <property type="project" value="UniProtKB-KW"/>
</dbReference>
<keyword evidence="14" id="KW-0479">Metal-binding</keyword>
<dbReference type="PIRSF" id="PIRSF000865">
    <property type="entry name" value="Lipoprotein_lipase_LIPH"/>
    <property type="match status" value="1"/>
</dbReference>
<evidence type="ECO:0000256" key="14">
    <source>
        <dbReference type="PIRSR" id="PIRSR000865-2"/>
    </source>
</evidence>
<dbReference type="GO" id="GO:0016042">
    <property type="term" value="P:lipid catabolic process"/>
    <property type="evidence" value="ECO:0007669"/>
    <property type="project" value="UniProtKB-KW"/>
</dbReference>
<keyword evidence="12" id="KW-0325">Glycoprotein</keyword>
<keyword evidence="14" id="KW-0106">Calcium</keyword>
<dbReference type="GO" id="GO:0034185">
    <property type="term" value="F:apolipoprotein binding"/>
    <property type="evidence" value="ECO:0007669"/>
    <property type="project" value="TreeGrafter"/>
</dbReference>
<comment type="catalytic activity">
    <reaction evidence="1">
        <text>a triacylglycerol + H2O = a diacylglycerol + a fatty acid + H(+)</text>
        <dbReference type="Rhea" id="RHEA:12044"/>
        <dbReference type="ChEBI" id="CHEBI:15377"/>
        <dbReference type="ChEBI" id="CHEBI:15378"/>
        <dbReference type="ChEBI" id="CHEBI:17855"/>
        <dbReference type="ChEBI" id="CHEBI:18035"/>
        <dbReference type="ChEBI" id="CHEBI:28868"/>
        <dbReference type="EC" id="3.1.1.3"/>
    </reaction>
</comment>
<dbReference type="GO" id="GO:0005615">
    <property type="term" value="C:extracellular space"/>
    <property type="evidence" value="ECO:0007669"/>
    <property type="project" value="TreeGrafter"/>
</dbReference>
<evidence type="ECO:0000256" key="16">
    <source>
        <dbReference type="RuleBase" id="RU004262"/>
    </source>
</evidence>
<feature type="binding site" evidence="14">
    <location>
        <position position="218"/>
    </location>
    <ligand>
        <name>Ca(2+)</name>
        <dbReference type="ChEBI" id="CHEBI:29108"/>
    </ligand>
</feature>
<dbReference type="CDD" id="cd00707">
    <property type="entry name" value="Pancreat_lipase_like"/>
    <property type="match status" value="1"/>
</dbReference>
<dbReference type="EMBL" id="JAGXEW010000026">
    <property type="protein sequence ID" value="KAK1157042.1"/>
    <property type="molecule type" value="Genomic_DNA"/>
</dbReference>
<evidence type="ECO:0000256" key="2">
    <source>
        <dbReference type="ARBA" id="ARBA00004613"/>
    </source>
</evidence>
<evidence type="ECO:0000256" key="17">
    <source>
        <dbReference type="SAM" id="SignalP"/>
    </source>
</evidence>
<dbReference type="Pfam" id="PF00151">
    <property type="entry name" value="Lipase"/>
    <property type="match status" value="1"/>
</dbReference>
<dbReference type="AlphaFoldDB" id="A0AAD8CV86"/>
<dbReference type="CDD" id="cd01758">
    <property type="entry name" value="PLAT_LPL"/>
    <property type="match status" value="1"/>
</dbReference>
<evidence type="ECO:0000313" key="20">
    <source>
        <dbReference type="Proteomes" id="UP001230051"/>
    </source>
</evidence>
<protein>
    <recommendedName>
        <fullName evidence="4">triacylglycerol lipase</fullName>
        <ecNumber evidence="4">3.1.1.3</ecNumber>
    </recommendedName>
</protein>
<keyword evidence="10" id="KW-0443">Lipid metabolism</keyword>
<dbReference type="InterPro" id="IPR013818">
    <property type="entry name" value="Lipase"/>
</dbReference>
<dbReference type="Proteomes" id="UP001230051">
    <property type="component" value="Unassembled WGS sequence"/>
</dbReference>
<name>A0AAD8CV86_ACIOX</name>
<comment type="subcellular location">
    <subcellularLocation>
        <location evidence="2">Secreted</location>
    </subcellularLocation>
</comment>
<organism evidence="19 20">
    <name type="scientific">Acipenser oxyrinchus oxyrinchus</name>
    <dbReference type="NCBI Taxonomy" id="40147"/>
    <lineage>
        <taxon>Eukaryota</taxon>
        <taxon>Metazoa</taxon>
        <taxon>Chordata</taxon>
        <taxon>Craniata</taxon>
        <taxon>Vertebrata</taxon>
        <taxon>Euteleostomi</taxon>
        <taxon>Actinopterygii</taxon>
        <taxon>Chondrostei</taxon>
        <taxon>Acipenseriformes</taxon>
        <taxon>Acipenseridae</taxon>
        <taxon>Acipenser</taxon>
    </lineage>
</organism>
<dbReference type="EC" id="3.1.1.3" evidence="4"/>
<evidence type="ECO:0000256" key="10">
    <source>
        <dbReference type="ARBA" id="ARBA00023098"/>
    </source>
</evidence>
<keyword evidence="7 17" id="KW-0732">Signal</keyword>
<evidence type="ECO:0000256" key="13">
    <source>
        <dbReference type="PIRSR" id="PIRSR000865-1"/>
    </source>
</evidence>
<keyword evidence="20" id="KW-1185">Reference proteome</keyword>
<dbReference type="PROSITE" id="PS50095">
    <property type="entry name" value="PLAT"/>
    <property type="match status" value="1"/>
</dbReference>
<dbReference type="FunFam" id="2.60.60.20:FF:000010">
    <property type="entry name" value="hepatic triacylglycerol lipase"/>
    <property type="match status" value="1"/>
</dbReference>
<evidence type="ECO:0000256" key="5">
    <source>
        <dbReference type="ARBA" id="ARBA00022525"/>
    </source>
</evidence>
<keyword evidence="6" id="KW-0358">Heparin-binding</keyword>
<dbReference type="InterPro" id="IPR001024">
    <property type="entry name" value="PLAT/LH2_dom"/>
</dbReference>
<comment type="caution">
    <text evidence="15">Lacks conserved residue(s) required for the propagation of feature annotation.</text>
</comment>
<dbReference type="Gene3D" id="2.60.60.20">
    <property type="entry name" value="PLAT/LH2 domain"/>
    <property type="match status" value="1"/>
</dbReference>
<feature type="active site" description="Nucleophile" evidence="13">
    <location>
        <position position="175"/>
    </location>
</feature>
<evidence type="ECO:0000256" key="9">
    <source>
        <dbReference type="ARBA" id="ARBA00022963"/>
    </source>
</evidence>
<dbReference type="GO" id="GO:0008201">
    <property type="term" value="F:heparin binding"/>
    <property type="evidence" value="ECO:0007669"/>
    <property type="project" value="UniProtKB-KW"/>
</dbReference>
<dbReference type="SMART" id="SM00308">
    <property type="entry name" value="LH2"/>
    <property type="match status" value="1"/>
</dbReference>
<dbReference type="PRINTS" id="PR00822">
    <property type="entry name" value="LIPOLIPASE"/>
</dbReference>
<evidence type="ECO:0000256" key="4">
    <source>
        <dbReference type="ARBA" id="ARBA00013279"/>
    </source>
</evidence>
<evidence type="ECO:0000256" key="6">
    <source>
        <dbReference type="ARBA" id="ARBA00022674"/>
    </source>
</evidence>
<evidence type="ECO:0000256" key="7">
    <source>
        <dbReference type="ARBA" id="ARBA00022729"/>
    </source>
</evidence>
<dbReference type="GO" id="GO:0004465">
    <property type="term" value="F:lipoprotein lipase activity"/>
    <property type="evidence" value="ECO:0007669"/>
    <property type="project" value="InterPro"/>
</dbReference>
<comment type="caution">
    <text evidence="19">The sequence shown here is derived from an EMBL/GenBank/DDBJ whole genome shotgun (WGS) entry which is preliminary data.</text>
</comment>
<feature type="active site" description="Charge relay system" evidence="13">
    <location>
        <position position="199"/>
    </location>
</feature>
<evidence type="ECO:0000256" key="12">
    <source>
        <dbReference type="ARBA" id="ARBA00023180"/>
    </source>
</evidence>
<dbReference type="GO" id="GO:0034372">
    <property type="term" value="P:very-low-density lipoprotein particle remodeling"/>
    <property type="evidence" value="ECO:0007669"/>
    <property type="project" value="TreeGrafter"/>
</dbReference>
<dbReference type="InterPro" id="IPR036392">
    <property type="entry name" value="PLAT/LH2_dom_sf"/>
</dbReference>
<dbReference type="Gene3D" id="3.40.50.1820">
    <property type="entry name" value="alpha/beta hydrolase"/>
    <property type="match status" value="1"/>
</dbReference>
<evidence type="ECO:0000256" key="15">
    <source>
        <dbReference type="PROSITE-ProRule" id="PRU00152"/>
    </source>
</evidence>